<organism evidence="3 4">
    <name type="scientific">Actinoplanes campanulatus</name>
    <dbReference type="NCBI Taxonomy" id="113559"/>
    <lineage>
        <taxon>Bacteria</taxon>
        <taxon>Bacillati</taxon>
        <taxon>Actinomycetota</taxon>
        <taxon>Actinomycetes</taxon>
        <taxon>Micromonosporales</taxon>
        <taxon>Micromonosporaceae</taxon>
        <taxon>Actinoplanes</taxon>
    </lineage>
</organism>
<feature type="region of interest" description="Disordered" evidence="1">
    <location>
        <begin position="1"/>
        <end position="75"/>
    </location>
</feature>
<feature type="transmembrane region" description="Helical" evidence="2">
    <location>
        <begin position="372"/>
        <end position="393"/>
    </location>
</feature>
<feature type="region of interest" description="Disordered" evidence="1">
    <location>
        <begin position="111"/>
        <end position="145"/>
    </location>
</feature>
<evidence type="ECO:0000313" key="4">
    <source>
        <dbReference type="Proteomes" id="UP000590749"/>
    </source>
</evidence>
<feature type="transmembrane region" description="Helical" evidence="2">
    <location>
        <begin position="338"/>
        <end position="360"/>
    </location>
</feature>
<keyword evidence="2" id="KW-1133">Transmembrane helix</keyword>
<feature type="region of interest" description="Disordered" evidence="1">
    <location>
        <begin position="272"/>
        <end position="329"/>
    </location>
</feature>
<feature type="transmembrane region" description="Helical" evidence="2">
    <location>
        <begin position="405"/>
        <end position="427"/>
    </location>
</feature>
<feature type="compositionally biased region" description="Low complexity" evidence="1">
    <location>
        <begin position="1"/>
        <end position="17"/>
    </location>
</feature>
<dbReference type="Proteomes" id="UP000590749">
    <property type="component" value="Unassembled WGS sequence"/>
</dbReference>
<evidence type="ECO:0000256" key="2">
    <source>
        <dbReference type="SAM" id="Phobius"/>
    </source>
</evidence>
<feature type="transmembrane region" description="Helical" evidence="2">
    <location>
        <begin position="690"/>
        <end position="713"/>
    </location>
</feature>
<feature type="transmembrane region" description="Helical" evidence="2">
    <location>
        <begin position="461"/>
        <end position="480"/>
    </location>
</feature>
<gene>
    <name evidence="3" type="ORF">FHR83_000777</name>
</gene>
<feature type="compositionally biased region" description="Polar residues" evidence="1">
    <location>
        <begin position="115"/>
        <end position="145"/>
    </location>
</feature>
<accession>A0A7W5FC92</accession>
<keyword evidence="2" id="KW-0472">Membrane</keyword>
<feature type="transmembrane region" description="Helical" evidence="2">
    <location>
        <begin position="558"/>
        <end position="577"/>
    </location>
</feature>
<feature type="transmembrane region" description="Helical" evidence="2">
    <location>
        <begin position="665"/>
        <end position="684"/>
    </location>
</feature>
<keyword evidence="4" id="KW-1185">Reference proteome</keyword>
<feature type="transmembrane region" description="Helical" evidence="2">
    <location>
        <begin position="486"/>
        <end position="507"/>
    </location>
</feature>
<comment type="caution">
    <text evidence="3">The sequence shown here is derived from an EMBL/GenBank/DDBJ whole genome shotgun (WGS) entry which is preliminary data.</text>
</comment>
<proteinExistence type="predicted"/>
<keyword evidence="2" id="KW-0812">Transmembrane</keyword>
<protein>
    <submittedName>
        <fullName evidence="3">Uncharacterized protein</fullName>
    </submittedName>
</protein>
<name>A0A7W5FC92_9ACTN</name>
<dbReference type="AlphaFoldDB" id="A0A7W5FC92"/>
<feature type="region of interest" description="Disordered" evidence="1">
    <location>
        <begin position="159"/>
        <end position="223"/>
    </location>
</feature>
<reference evidence="3 4" key="1">
    <citation type="submission" date="2020-08" db="EMBL/GenBank/DDBJ databases">
        <title>Genomic Encyclopedia of Type Strains, Phase III (KMG-III): the genomes of soil and plant-associated and newly described type strains.</title>
        <authorList>
            <person name="Whitman W."/>
        </authorList>
    </citation>
    <scope>NUCLEOTIDE SEQUENCE [LARGE SCALE GENOMIC DNA]</scope>
    <source>
        <strain evidence="3 4">CECT 3287</strain>
    </source>
</reference>
<feature type="transmembrane region" description="Helical" evidence="2">
    <location>
        <begin position="433"/>
        <end position="454"/>
    </location>
</feature>
<feature type="compositionally biased region" description="Polar residues" evidence="1">
    <location>
        <begin position="169"/>
        <end position="216"/>
    </location>
</feature>
<feature type="transmembrane region" description="Helical" evidence="2">
    <location>
        <begin position="598"/>
        <end position="622"/>
    </location>
</feature>
<feature type="transmembrane region" description="Helical" evidence="2">
    <location>
        <begin position="637"/>
        <end position="658"/>
    </location>
</feature>
<evidence type="ECO:0000313" key="3">
    <source>
        <dbReference type="EMBL" id="MBB3093143.1"/>
    </source>
</evidence>
<feature type="compositionally biased region" description="Basic residues" evidence="1">
    <location>
        <begin position="320"/>
        <end position="329"/>
    </location>
</feature>
<feature type="transmembrane region" description="Helical" evidence="2">
    <location>
        <begin position="528"/>
        <end position="546"/>
    </location>
</feature>
<evidence type="ECO:0000256" key="1">
    <source>
        <dbReference type="SAM" id="MobiDB-lite"/>
    </source>
</evidence>
<dbReference type="RefSeq" id="WP_229794423.1">
    <property type="nucleotide sequence ID" value="NZ_BMPW01000001.1"/>
</dbReference>
<feature type="compositionally biased region" description="Basic and acidic residues" evidence="1">
    <location>
        <begin position="303"/>
        <end position="319"/>
    </location>
</feature>
<sequence length="719" mass="73473">MRITPPRGTGGTTTTRSVRVRNRRRQNAADPRYVAGNQPELAPPRRRTGRHAAAEPEVEAPTGSALPDVESRAPASWDPWAAAEKKLPAASITDPLEGSGVVDGRAFWSGASPAAGSTQEWARTSGTTSQEWAGTSGHTAPEWTDTSTDAVQEWAGTSANTAQEWARTSGHTTPEWTDTSTDAAQEWARTSRTTAPEWTDTSTDAAQGWAGSSGNAAESWAGAPESGFTGGWETADGAGGNLTGSWVWPASALTGTTAAPDAWATGTGAVEGLPVRGWESDGTAAASGLRDEPAGSVSLHGEAGARDAYPERSEREHRPAGRRRSAQVTRARRAPGGYLVAALVRCVLYLGPLSLAVAGAESLGRVAWQVPAVTLLLGWTAAQGLAAMGVSVARRGGPAAAARMVASGFAAVIGLWFALVWVAPGVLLGPDRALAATVGLGGLISLGCVTAALVTRAEASVAAWFTPCWLLAAATLADSAGLDRIAAVPVETLLPAAIVAVTVRAFRPAVLGRTTRPARLSPAERRRGVAYLVIGVAQAVSVVLLWRGGPAAMPVPAVLPLLVAVPLLEGLIGWHTARLDAGLDSAETPEEFDRHVRNVTAITLAGLVPPLAAGCGLLLAAYRLPYGLAGVPGASDAVLALAAGTLLGGVFAVTFLLAARSRHGIAAVLAAFPPIAAAVLAMSAPPEGMLPAAVAVLAATHLAGLLIVALTAADLRRTP</sequence>
<dbReference type="EMBL" id="JACHXF010000001">
    <property type="protein sequence ID" value="MBB3093143.1"/>
    <property type="molecule type" value="Genomic_DNA"/>
</dbReference>